<dbReference type="InterPro" id="IPR029063">
    <property type="entry name" value="SAM-dependent_MTases_sf"/>
</dbReference>
<dbReference type="EMBL" id="FMHZ01000002">
    <property type="protein sequence ID" value="SCL66727.1"/>
    <property type="molecule type" value="Genomic_DNA"/>
</dbReference>
<evidence type="ECO:0000313" key="1">
    <source>
        <dbReference type="EMBL" id="SCL66727.1"/>
    </source>
</evidence>
<organism evidence="1 2">
    <name type="scientific">Micromonospora citrea</name>
    <dbReference type="NCBI Taxonomy" id="47855"/>
    <lineage>
        <taxon>Bacteria</taxon>
        <taxon>Bacillati</taxon>
        <taxon>Actinomycetota</taxon>
        <taxon>Actinomycetes</taxon>
        <taxon>Micromonosporales</taxon>
        <taxon>Micromonosporaceae</taxon>
        <taxon>Micromonospora</taxon>
    </lineage>
</organism>
<sequence length="230" mass="26891">MRPHRLRFHLVDSERSWSARQRRRRADWLVRTFPDLGRMHVVDLGGRLGTWARADVRPAHVHVVNLERPPVDVPEWAQVDQADACDLPARIAARRYDLVFSNSVLEHVGGHERRLRFADAVRGLADRHWVQTPYRYFPIEPHWIAPGMQFLPVRLRTAFARRWPLGHKPTRTHEAAIHQVLWTELLDRSQMRHYFPDSRILVERIAGLPKSLIAVRADGLGHRAEDVRRA</sequence>
<dbReference type="RefSeq" id="WP_091103565.1">
    <property type="nucleotide sequence ID" value="NZ_FMHZ01000002.1"/>
</dbReference>
<name>A0A1C6VKG8_9ACTN</name>
<dbReference type="Gene3D" id="3.40.50.150">
    <property type="entry name" value="Vaccinia Virus protein VP39"/>
    <property type="match status" value="1"/>
</dbReference>
<proteinExistence type="predicted"/>
<reference evidence="2" key="1">
    <citation type="submission" date="2016-06" db="EMBL/GenBank/DDBJ databases">
        <authorList>
            <person name="Varghese N."/>
            <person name="Submissions Spin"/>
        </authorList>
    </citation>
    <scope>NUCLEOTIDE SEQUENCE [LARGE SCALE GENOMIC DNA]</scope>
    <source>
        <strain evidence="2">DSM 43903</strain>
    </source>
</reference>
<keyword evidence="2" id="KW-1185">Reference proteome</keyword>
<dbReference type="SUPFAM" id="SSF53335">
    <property type="entry name" value="S-adenosyl-L-methionine-dependent methyltransferases"/>
    <property type="match status" value="1"/>
</dbReference>
<gene>
    <name evidence="1" type="ORF">GA0070606_4393</name>
</gene>
<dbReference type="STRING" id="47855.GA0070606_4393"/>
<evidence type="ECO:0008006" key="3">
    <source>
        <dbReference type="Google" id="ProtNLM"/>
    </source>
</evidence>
<dbReference type="OrthoDB" id="7260171at2"/>
<dbReference type="Proteomes" id="UP000199001">
    <property type="component" value="Unassembled WGS sequence"/>
</dbReference>
<protein>
    <recommendedName>
        <fullName evidence="3">Methyltransferase domain-containing protein</fullName>
    </recommendedName>
</protein>
<evidence type="ECO:0000313" key="2">
    <source>
        <dbReference type="Proteomes" id="UP000199001"/>
    </source>
</evidence>
<accession>A0A1C6VKG8</accession>
<dbReference type="AlphaFoldDB" id="A0A1C6VKG8"/>